<accession>A0A034W7T4</accession>
<comment type="catalytic activity">
    <reaction evidence="2">
        <text>L-tyrosyl-[protein] + ATP = O-phospho-L-tyrosyl-[protein] + ADP + H(+)</text>
        <dbReference type="Rhea" id="RHEA:10596"/>
        <dbReference type="Rhea" id="RHEA-COMP:10136"/>
        <dbReference type="Rhea" id="RHEA-COMP:20101"/>
        <dbReference type="ChEBI" id="CHEBI:15378"/>
        <dbReference type="ChEBI" id="CHEBI:30616"/>
        <dbReference type="ChEBI" id="CHEBI:46858"/>
        <dbReference type="ChEBI" id="CHEBI:61978"/>
        <dbReference type="ChEBI" id="CHEBI:456216"/>
        <dbReference type="EC" id="2.7.10.1"/>
    </reaction>
</comment>
<evidence type="ECO:0000259" key="6">
    <source>
        <dbReference type="PROSITE" id="PS50011"/>
    </source>
</evidence>
<feature type="compositionally biased region" description="Polar residues" evidence="4">
    <location>
        <begin position="138"/>
        <end position="156"/>
    </location>
</feature>
<organism evidence="7">
    <name type="scientific">Bactrocera dorsalis</name>
    <name type="common">Oriental fruit fly</name>
    <name type="synonym">Dacus dorsalis</name>
    <dbReference type="NCBI Taxonomy" id="27457"/>
    <lineage>
        <taxon>Eukaryota</taxon>
        <taxon>Metazoa</taxon>
        <taxon>Ecdysozoa</taxon>
        <taxon>Arthropoda</taxon>
        <taxon>Hexapoda</taxon>
        <taxon>Insecta</taxon>
        <taxon>Pterygota</taxon>
        <taxon>Neoptera</taxon>
        <taxon>Endopterygota</taxon>
        <taxon>Diptera</taxon>
        <taxon>Brachycera</taxon>
        <taxon>Muscomorpha</taxon>
        <taxon>Tephritoidea</taxon>
        <taxon>Tephritidae</taxon>
        <taxon>Bactrocera</taxon>
        <taxon>Bactrocera</taxon>
    </lineage>
</organism>
<feature type="binding site" evidence="3">
    <location>
        <position position="356"/>
    </location>
    <ligand>
        <name>ATP</name>
        <dbReference type="ChEBI" id="CHEBI:30616"/>
    </ligand>
</feature>
<comment type="subcellular location">
    <subcellularLocation>
        <location evidence="1">Membrane</location>
        <topology evidence="1">Single-pass membrane protein</topology>
    </subcellularLocation>
</comment>
<sequence>MKTFVRNTTVPNDSIIKITSSAFRKLSPVSPTVRPRTVDEEGIRNPDFLNQKVTQEINSHETVKPTTNNTNSRAIVKEDIEKLRALGPSLTQEIKNDENIVIFLNQSSPDRSNGEIEIIDKPGAILHPTLKSRHSYENPITETPSVPLESSSPNSNEDIEPSLVGVIETAPIKKQTQLEQTNINRGDIKYTFVANDREVSLDMRRVNIATMVLAGIGIIPLCALTLYLVRSYIFRRTVKIEEDFDVCIGDQQPISPVKKLDSKFQNKGEKENYEIDHHRSDHPKAINKVTSRKTNDGMRYDEQCSVTSEQEFDRSNIRLKSLLGEGNFGQVWKAEADNLSGHFGATRIVAVKTIRKFSPQSSLKEEADIMRKLGSHQNVVTLLGVCLEIEPHMLIMEYAMRGRLLSLLRAARSAVNILPASVPGGRSSTPLSPRTLGGFALDIACGMEYIAEKRIVHRDLAARNVLLDHNGVCKICDFGMSIDLEGECKQQEVDLKSANKIISSNTKRKLDFGSRFIINHWNNNFNTNQIPTKDAIEKRTHSHDHSHGHAHDSINRRPALPIRWMAPEALQYHIFTHETDVWAFGIVLWEISTLGSTPYANLTGREVIRRVPNGLRPELPKESRLEFYNLMTRCWHKDSHLRPSFSYARQEISRSLHKWDEDDSAESDYMDVSGFSEDLEHGMVYFNQRISEFECEI</sequence>
<dbReference type="InterPro" id="IPR017441">
    <property type="entry name" value="Protein_kinase_ATP_BS"/>
</dbReference>
<feature type="region of interest" description="Disordered" evidence="4">
    <location>
        <begin position="135"/>
        <end position="157"/>
    </location>
</feature>
<dbReference type="GO" id="GO:0004714">
    <property type="term" value="F:transmembrane receptor protein tyrosine kinase activity"/>
    <property type="evidence" value="ECO:0007669"/>
    <property type="project" value="UniProtKB-EC"/>
</dbReference>
<evidence type="ECO:0000256" key="4">
    <source>
        <dbReference type="SAM" id="MobiDB-lite"/>
    </source>
</evidence>
<evidence type="ECO:0000256" key="3">
    <source>
        <dbReference type="PROSITE-ProRule" id="PRU10141"/>
    </source>
</evidence>
<dbReference type="Gene3D" id="3.30.200.20">
    <property type="entry name" value="Phosphorylase Kinase, domain 1"/>
    <property type="match status" value="1"/>
</dbReference>
<evidence type="ECO:0000256" key="5">
    <source>
        <dbReference type="SAM" id="Phobius"/>
    </source>
</evidence>
<evidence type="ECO:0000313" key="7">
    <source>
        <dbReference type="EMBL" id="JAC49838.1"/>
    </source>
</evidence>
<keyword evidence="7" id="KW-0675">Receptor</keyword>
<feature type="domain" description="Protein kinase" evidence="6">
    <location>
        <begin position="317"/>
        <end position="660"/>
    </location>
</feature>
<gene>
    <name evidence="7" type="primary">CAD96</name>
</gene>
<proteinExistence type="predicted"/>
<dbReference type="InterPro" id="IPR011009">
    <property type="entry name" value="Kinase-like_dom_sf"/>
</dbReference>
<dbReference type="SUPFAM" id="SSF56112">
    <property type="entry name" value="Protein kinase-like (PK-like)"/>
    <property type="match status" value="1"/>
</dbReference>
<dbReference type="PANTHER" id="PTHR24416">
    <property type="entry name" value="TYROSINE-PROTEIN KINASE RECEPTOR"/>
    <property type="match status" value="1"/>
</dbReference>
<keyword evidence="3" id="KW-0067">ATP-binding</keyword>
<name>A0A034W7T4_BACDO</name>
<dbReference type="GO" id="GO:0043235">
    <property type="term" value="C:receptor complex"/>
    <property type="evidence" value="ECO:0007669"/>
    <property type="project" value="TreeGrafter"/>
</dbReference>
<dbReference type="EMBL" id="GAKP01009112">
    <property type="protein sequence ID" value="JAC49840.1"/>
    <property type="molecule type" value="Transcribed_RNA"/>
</dbReference>
<dbReference type="AlphaFoldDB" id="A0A034W7T4"/>
<keyword evidence="5" id="KW-1133">Transmembrane helix</keyword>
<protein>
    <submittedName>
        <fullName evidence="7">Tyrosine kinase receptor Cad96Ca</fullName>
    </submittedName>
</protein>
<dbReference type="CDD" id="cd00192">
    <property type="entry name" value="PTKc"/>
    <property type="match status" value="1"/>
</dbReference>
<reference evidence="7" key="1">
    <citation type="journal article" date="2014" name="BMC Genomics">
        <title>Characterizing the developmental transcriptome of the oriental fruit fly, Bactrocera dorsalis (Diptera: Tephritidae) through comparative genomic analysis with Drosophila melanogaster utilizing modENCODE datasets.</title>
        <authorList>
            <person name="Geib S.M."/>
            <person name="Calla B."/>
            <person name="Hall B."/>
            <person name="Hou S."/>
            <person name="Manoukis N.C."/>
        </authorList>
    </citation>
    <scope>NUCLEOTIDE SEQUENCE</scope>
    <source>
        <strain evidence="7">Punador</strain>
    </source>
</reference>
<dbReference type="Gene3D" id="1.10.510.10">
    <property type="entry name" value="Transferase(Phosphotransferase) domain 1"/>
    <property type="match status" value="1"/>
</dbReference>
<dbReference type="SMART" id="SM00220">
    <property type="entry name" value="S_TKc"/>
    <property type="match status" value="1"/>
</dbReference>
<dbReference type="GO" id="GO:0005524">
    <property type="term" value="F:ATP binding"/>
    <property type="evidence" value="ECO:0007669"/>
    <property type="project" value="UniProtKB-UniRule"/>
</dbReference>
<dbReference type="InterPro" id="IPR020635">
    <property type="entry name" value="Tyr_kinase_cat_dom"/>
</dbReference>
<keyword evidence="7" id="KW-0808">Transferase</keyword>
<dbReference type="InterPro" id="IPR000719">
    <property type="entry name" value="Prot_kinase_dom"/>
</dbReference>
<evidence type="ECO:0000256" key="1">
    <source>
        <dbReference type="ARBA" id="ARBA00004167"/>
    </source>
</evidence>
<dbReference type="PROSITE" id="PS00109">
    <property type="entry name" value="PROTEIN_KINASE_TYR"/>
    <property type="match status" value="1"/>
</dbReference>
<dbReference type="PROSITE" id="PS50011">
    <property type="entry name" value="PROTEIN_KINASE_DOM"/>
    <property type="match status" value="1"/>
</dbReference>
<dbReference type="PANTHER" id="PTHR24416:SF481">
    <property type="entry name" value="TIE-LIKE RECEPTOR TYROSINE KINASE"/>
    <property type="match status" value="1"/>
</dbReference>
<dbReference type="InterPro" id="IPR050122">
    <property type="entry name" value="RTK"/>
</dbReference>
<dbReference type="OrthoDB" id="3256376at2759"/>
<dbReference type="SMART" id="SM00219">
    <property type="entry name" value="TyrKc"/>
    <property type="match status" value="1"/>
</dbReference>
<evidence type="ECO:0000256" key="2">
    <source>
        <dbReference type="ARBA" id="ARBA00051243"/>
    </source>
</evidence>
<keyword evidence="7" id="KW-0418">Kinase</keyword>
<keyword evidence="5" id="KW-0472">Membrane</keyword>
<keyword evidence="3" id="KW-0547">Nucleotide-binding</keyword>
<dbReference type="InterPro" id="IPR008266">
    <property type="entry name" value="Tyr_kinase_AS"/>
</dbReference>
<dbReference type="InterPro" id="IPR001245">
    <property type="entry name" value="Ser-Thr/Tyr_kinase_cat_dom"/>
</dbReference>
<dbReference type="Pfam" id="PF07714">
    <property type="entry name" value="PK_Tyr_Ser-Thr"/>
    <property type="match status" value="2"/>
</dbReference>
<dbReference type="GO" id="GO:0005886">
    <property type="term" value="C:plasma membrane"/>
    <property type="evidence" value="ECO:0007669"/>
    <property type="project" value="TreeGrafter"/>
</dbReference>
<dbReference type="EMBL" id="GAKP01009114">
    <property type="protein sequence ID" value="JAC49838.1"/>
    <property type="molecule type" value="Transcribed_RNA"/>
</dbReference>
<dbReference type="GO" id="GO:0007169">
    <property type="term" value="P:cell surface receptor protein tyrosine kinase signaling pathway"/>
    <property type="evidence" value="ECO:0007669"/>
    <property type="project" value="TreeGrafter"/>
</dbReference>
<dbReference type="PROSITE" id="PS00107">
    <property type="entry name" value="PROTEIN_KINASE_ATP"/>
    <property type="match status" value="1"/>
</dbReference>
<keyword evidence="5" id="KW-0812">Transmembrane</keyword>
<feature type="transmembrane region" description="Helical" evidence="5">
    <location>
        <begin position="208"/>
        <end position="229"/>
    </location>
</feature>